<feature type="active site" description="Proton donor" evidence="8">
    <location>
        <position position="152"/>
    </location>
</feature>
<dbReference type="Proteomes" id="UP000002019">
    <property type="component" value="Chromosome"/>
</dbReference>
<accession>B0VEW2</accession>
<evidence type="ECO:0000256" key="2">
    <source>
        <dbReference type="ARBA" id="ARBA00001997"/>
    </source>
</evidence>
<dbReference type="KEGG" id="caci:CLOAM0644"/>
<dbReference type="InterPro" id="IPR014710">
    <property type="entry name" value="RmlC-like_jellyroll"/>
</dbReference>
<dbReference type="InterPro" id="IPR011051">
    <property type="entry name" value="RmlC_Cupin_sf"/>
</dbReference>
<sequence>MKIWQKFQEIKLENFLKAMDMKIEETSLEGVLIIHLDPKIDKRGYFLRFWDETILSAYNLPQRWCEESISYSKYKNTLRGLHFQYQPFAQSKFISLIKGYISDVVVNIDLDSPNYGKWQLFELSDKEPLALFIPANYAHGFVTRTEDCYLIYKMDKPYNPLFEDGIIWNDKDLGINWKVSAPILSQRDSGFKTLNEITTKLRMLNDK</sequence>
<name>B0VEW2_CLOAI</name>
<dbReference type="STRING" id="459349.CLOAM0644"/>
<comment type="catalytic activity">
    <reaction evidence="1">
        <text>dTDP-4-dehydro-6-deoxy-alpha-D-glucose = dTDP-4-dehydro-beta-L-rhamnose</text>
        <dbReference type="Rhea" id="RHEA:16969"/>
        <dbReference type="ChEBI" id="CHEBI:57649"/>
        <dbReference type="ChEBI" id="CHEBI:62830"/>
        <dbReference type="EC" id="5.1.3.13"/>
    </reaction>
</comment>
<dbReference type="PANTHER" id="PTHR21047">
    <property type="entry name" value="DTDP-6-DEOXY-D-GLUCOSE-3,5 EPIMERASE"/>
    <property type="match status" value="1"/>
</dbReference>
<evidence type="ECO:0000256" key="6">
    <source>
        <dbReference type="ARBA" id="ARBA00031424"/>
    </source>
</evidence>
<keyword evidence="11" id="KW-1185">Reference proteome</keyword>
<dbReference type="EC" id="5.1.3.13" evidence="3"/>
<dbReference type="AlphaFoldDB" id="B0VEW2"/>
<evidence type="ECO:0000256" key="8">
    <source>
        <dbReference type="PIRSR" id="PIRSR600888-1"/>
    </source>
</evidence>
<dbReference type="PANTHER" id="PTHR21047:SF2">
    <property type="entry name" value="THYMIDINE DIPHOSPHO-4-KETO-RHAMNOSE 3,5-EPIMERASE"/>
    <property type="match status" value="1"/>
</dbReference>
<evidence type="ECO:0000313" key="10">
    <source>
        <dbReference type="EMBL" id="CAO80529.1"/>
    </source>
</evidence>
<evidence type="ECO:0000256" key="1">
    <source>
        <dbReference type="ARBA" id="ARBA00001298"/>
    </source>
</evidence>
<organism evidence="10 11">
    <name type="scientific">Cloacimonas acidaminovorans (strain Evry)</name>
    <dbReference type="NCBI Taxonomy" id="459349"/>
    <lineage>
        <taxon>Bacteria</taxon>
        <taxon>Pseudomonadati</taxon>
        <taxon>Candidatus Cloacimonadota</taxon>
        <taxon>Candidatus Cloacimonadia</taxon>
        <taxon>Candidatus Cloacimonadales</taxon>
        <taxon>Candidatus Cloacimonadaceae</taxon>
        <taxon>Candidatus Cloacimonas</taxon>
    </lineage>
</organism>
<feature type="site" description="Participates in a stacking interaction with the thymidine ring of dTDP-4-oxo-6-deoxyglucose" evidence="9">
    <location>
        <position position="158"/>
    </location>
</feature>
<dbReference type="SUPFAM" id="SSF51182">
    <property type="entry name" value="RmlC-like cupins"/>
    <property type="match status" value="1"/>
</dbReference>
<dbReference type="Pfam" id="PF00908">
    <property type="entry name" value="dTDP_sugar_isom"/>
    <property type="match status" value="1"/>
</dbReference>
<evidence type="ECO:0000256" key="9">
    <source>
        <dbReference type="PIRSR" id="PIRSR600888-3"/>
    </source>
</evidence>
<protein>
    <recommendedName>
        <fullName evidence="4">dTDP-4-dehydrorhamnose 3,5-epimerase</fullName>
        <ecNumber evidence="3">5.1.3.13</ecNumber>
    </recommendedName>
    <alternativeName>
        <fullName evidence="6">Thymidine diphospho-4-keto-rhamnose 3,5-epimerase</fullName>
    </alternativeName>
    <alternativeName>
        <fullName evidence="5">dTDP-4-keto-6-deoxyglucose 3,5-epimerase</fullName>
    </alternativeName>
    <alternativeName>
        <fullName evidence="7">dTDP-6-deoxy-D-xylo-4-hexulose 3,5-epimerase</fullName>
    </alternativeName>
</protein>
<dbReference type="Gene3D" id="2.60.120.10">
    <property type="entry name" value="Jelly Rolls"/>
    <property type="match status" value="1"/>
</dbReference>
<gene>
    <name evidence="10" type="ordered locus">CLOAM0644</name>
</gene>
<dbReference type="GO" id="GO:0000271">
    <property type="term" value="P:polysaccharide biosynthetic process"/>
    <property type="evidence" value="ECO:0007669"/>
    <property type="project" value="TreeGrafter"/>
</dbReference>
<feature type="active site" description="Proton acceptor" evidence="8">
    <location>
        <position position="82"/>
    </location>
</feature>
<proteinExistence type="predicted"/>
<dbReference type="CDD" id="cd00438">
    <property type="entry name" value="cupin_RmlC"/>
    <property type="match status" value="1"/>
</dbReference>
<dbReference type="InterPro" id="IPR000888">
    <property type="entry name" value="RmlC-like"/>
</dbReference>
<evidence type="ECO:0000313" key="11">
    <source>
        <dbReference type="Proteomes" id="UP000002019"/>
    </source>
</evidence>
<comment type="function">
    <text evidence="2">Catalyzes the epimerization of the C3' and C5'positions of dTDP-6-deoxy-D-xylo-4-hexulose, forming dTDP-6-deoxy-L-lyxo-4-hexulose.</text>
</comment>
<dbReference type="eggNOG" id="COG1898">
    <property type="taxonomic scope" value="Bacteria"/>
</dbReference>
<keyword evidence="10" id="KW-0413">Isomerase</keyword>
<dbReference type="EMBL" id="CU466930">
    <property type="protein sequence ID" value="CAO80529.1"/>
    <property type="molecule type" value="Genomic_DNA"/>
</dbReference>
<dbReference type="HOGENOM" id="CLU_090940_1_1_0"/>
<dbReference type="GO" id="GO:0008830">
    <property type="term" value="F:dTDP-4-dehydrorhamnose 3,5-epimerase activity"/>
    <property type="evidence" value="ECO:0007669"/>
    <property type="project" value="UniProtKB-EC"/>
</dbReference>
<evidence type="ECO:0000256" key="5">
    <source>
        <dbReference type="ARBA" id="ARBA00029758"/>
    </source>
</evidence>
<evidence type="ECO:0000256" key="7">
    <source>
        <dbReference type="ARBA" id="ARBA00033311"/>
    </source>
</evidence>
<evidence type="ECO:0000256" key="3">
    <source>
        <dbReference type="ARBA" id="ARBA00012098"/>
    </source>
</evidence>
<dbReference type="GO" id="GO:0005829">
    <property type="term" value="C:cytosol"/>
    <property type="evidence" value="ECO:0007669"/>
    <property type="project" value="TreeGrafter"/>
</dbReference>
<evidence type="ECO:0000256" key="4">
    <source>
        <dbReference type="ARBA" id="ARBA00019595"/>
    </source>
</evidence>
<dbReference type="GO" id="GO:0019305">
    <property type="term" value="P:dTDP-rhamnose biosynthetic process"/>
    <property type="evidence" value="ECO:0007669"/>
    <property type="project" value="TreeGrafter"/>
</dbReference>
<reference evidence="10 11" key="1">
    <citation type="journal article" date="2008" name="J. Bacteriol.">
        <title>'Candidatus Cloacamonas acidaminovorans': genome sequence reconstruction provides a first glimpse of a new bacterial division.</title>
        <authorList>
            <person name="Pelletier E."/>
            <person name="Kreimeyer A."/>
            <person name="Bocs S."/>
            <person name="Rouy Z."/>
            <person name="Gyapay G."/>
            <person name="Chouari R."/>
            <person name="Riviere D."/>
            <person name="Ganesan A."/>
            <person name="Daegelen P."/>
            <person name="Sghir A."/>
            <person name="Cohen G.N."/>
            <person name="Medigue C."/>
            <person name="Weissenbach J."/>
            <person name="Le Paslier D."/>
        </authorList>
    </citation>
    <scope>NUCLEOTIDE SEQUENCE [LARGE SCALE GENOMIC DNA]</scope>
    <source>
        <strain evidence="11">Evry</strain>
    </source>
</reference>